<feature type="transmembrane region" description="Helical" evidence="1">
    <location>
        <begin position="137"/>
        <end position="157"/>
    </location>
</feature>
<dbReference type="RefSeq" id="WP_285660746.1">
    <property type="nucleotide sequence ID" value="NZ_BSTX01000001.1"/>
</dbReference>
<sequence>MPPTRARDVTLPSSVAGRRFAWAAVLLLLALCAVITAGFLDAAADRAQREKGTELTVVVWTLEQRVITSKKSESVVTVFLVEYELAGPHEVWVGCRDDCPAPGSRLTIWVDPDDPEYFVDALGRYPWRAPEPGHEGLAIMAAIALGVAGVVFLARGLRARRSRRR</sequence>
<keyword evidence="1" id="KW-0472">Membrane</keyword>
<proteinExistence type="predicted"/>
<reference evidence="2" key="1">
    <citation type="submission" date="2023-03" db="EMBL/GenBank/DDBJ databases">
        <title>Actinorhabdospora filicis NBRC 111898.</title>
        <authorList>
            <person name="Ichikawa N."/>
            <person name="Sato H."/>
            <person name="Tonouchi N."/>
        </authorList>
    </citation>
    <scope>NUCLEOTIDE SEQUENCE</scope>
    <source>
        <strain evidence="2">NBRC 111898</strain>
    </source>
</reference>
<evidence type="ECO:0000313" key="3">
    <source>
        <dbReference type="Proteomes" id="UP001165079"/>
    </source>
</evidence>
<gene>
    <name evidence="2" type="ORF">Afil01_03160</name>
</gene>
<keyword evidence="1" id="KW-1133">Transmembrane helix</keyword>
<evidence type="ECO:0008006" key="4">
    <source>
        <dbReference type="Google" id="ProtNLM"/>
    </source>
</evidence>
<dbReference type="Proteomes" id="UP001165079">
    <property type="component" value="Unassembled WGS sequence"/>
</dbReference>
<accession>A0A9W6SE16</accession>
<keyword evidence="1" id="KW-0812">Transmembrane</keyword>
<dbReference type="EMBL" id="BSTX01000001">
    <property type="protein sequence ID" value="GLZ75509.1"/>
    <property type="molecule type" value="Genomic_DNA"/>
</dbReference>
<organism evidence="2 3">
    <name type="scientific">Actinorhabdospora filicis</name>
    <dbReference type="NCBI Taxonomy" id="1785913"/>
    <lineage>
        <taxon>Bacteria</taxon>
        <taxon>Bacillati</taxon>
        <taxon>Actinomycetota</taxon>
        <taxon>Actinomycetes</taxon>
        <taxon>Micromonosporales</taxon>
        <taxon>Micromonosporaceae</taxon>
        <taxon>Actinorhabdospora</taxon>
    </lineage>
</organism>
<keyword evidence="3" id="KW-1185">Reference proteome</keyword>
<comment type="caution">
    <text evidence="2">The sequence shown here is derived from an EMBL/GenBank/DDBJ whole genome shotgun (WGS) entry which is preliminary data.</text>
</comment>
<feature type="transmembrane region" description="Helical" evidence="1">
    <location>
        <begin position="20"/>
        <end position="40"/>
    </location>
</feature>
<protein>
    <recommendedName>
        <fullName evidence="4">DUF3592 domain-containing protein</fullName>
    </recommendedName>
</protein>
<evidence type="ECO:0000313" key="2">
    <source>
        <dbReference type="EMBL" id="GLZ75509.1"/>
    </source>
</evidence>
<name>A0A9W6SE16_9ACTN</name>
<dbReference type="AlphaFoldDB" id="A0A9W6SE16"/>
<evidence type="ECO:0000256" key="1">
    <source>
        <dbReference type="SAM" id="Phobius"/>
    </source>
</evidence>